<gene>
    <name evidence="7" type="ORF">V5799_002629</name>
</gene>
<feature type="transmembrane region" description="Helical" evidence="6">
    <location>
        <begin position="416"/>
        <end position="434"/>
    </location>
</feature>
<feature type="transmembrane region" description="Helical" evidence="6">
    <location>
        <begin position="489"/>
        <end position="508"/>
    </location>
</feature>
<dbReference type="InterPro" id="IPR004299">
    <property type="entry name" value="MBOAT_fam"/>
</dbReference>
<evidence type="ECO:0008006" key="9">
    <source>
        <dbReference type="Google" id="ProtNLM"/>
    </source>
</evidence>
<feature type="transmembrane region" description="Helical" evidence="6">
    <location>
        <begin position="25"/>
        <end position="43"/>
    </location>
</feature>
<feature type="transmembrane region" description="Helical" evidence="6">
    <location>
        <begin position="394"/>
        <end position="410"/>
    </location>
</feature>
<comment type="caution">
    <text evidence="7">The sequence shown here is derived from an EMBL/GenBank/DDBJ whole genome shotgun (WGS) entry which is preliminary data.</text>
</comment>
<name>A0AAQ4DB97_AMBAM</name>
<feature type="transmembrane region" description="Helical" evidence="6">
    <location>
        <begin position="307"/>
        <end position="326"/>
    </location>
</feature>
<evidence type="ECO:0000313" key="7">
    <source>
        <dbReference type="EMBL" id="KAK8759737.1"/>
    </source>
</evidence>
<protein>
    <recommendedName>
        <fullName evidence="9">Acyltransferase required for palmitoylation of hedgehog hh family of secreted signaling</fullName>
    </recommendedName>
</protein>
<feature type="transmembrane region" description="Helical" evidence="6">
    <location>
        <begin position="187"/>
        <end position="208"/>
    </location>
</feature>
<feature type="transmembrane region" description="Helical" evidence="6">
    <location>
        <begin position="118"/>
        <end position="139"/>
    </location>
</feature>
<dbReference type="Proteomes" id="UP001321473">
    <property type="component" value="Unassembled WGS sequence"/>
</dbReference>
<evidence type="ECO:0000313" key="8">
    <source>
        <dbReference type="Proteomes" id="UP001321473"/>
    </source>
</evidence>
<proteinExistence type="inferred from homology"/>
<evidence type="ECO:0000256" key="6">
    <source>
        <dbReference type="SAM" id="Phobius"/>
    </source>
</evidence>
<reference evidence="7 8" key="1">
    <citation type="journal article" date="2023" name="Arcadia Sci">
        <title>De novo assembly of a long-read Amblyomma americanum tick genome.</title>
        <authorList>
            <person name="Chou S."/>
            <person name="Poskanzer K.E."/>
            <person name="Rollins M."/>
            <person name="Thuy-Boun P.S."/>
        </authorList>
    </citation>
    <scope>NUCLEOTIDE SEQUENCE [LARGE SCALE GENOMIC DNA]</scope>
    <source>
        <strain evidence="7">F_SG_1</strain>
        <tissue evidence="7">Salivary glands</tissue>
    </source>
</reference>
<evidence type="ECO:0000256" key="4">
    <source>
        <dbReference type="ARBA" id="ARBA00023136"/>
    </source>
</evidence>
<evidence type="ECO:0000256" key="2">
    <source>
        <dbReference type="ARBA" id="ARBA00022692"/>
    </source>
</evidence>
<keyword evidence="8" id="KW-1185">Reference proteome</keyword>
<dbReference type="Pfam" id="PF03062">
    <property type="entry name" value="MBOAT"/>
    <property type="match status" value="1"/>
</dbReference>
<organism evidence="7 8">
    <name type="scientific">Amblyomma americanum</name>
    <name type="common">Lone star tick</name>
    <dbReference type="NCBI Taxonomy" id="6943"/>
    <lineage>
        <taxon>Eukaryota</taxon>
        <taxon>Metazoa</taxon>
        <taxon>Ecdysozoa</taxon>
        <taxon>Arthropoda</taxon>
        <taxon>Chelicerata</taxon>
        <taxon>Arachnida</taxon>
        <taxon>Acari</taxon>
        <taxon>Parasitiformes</taxon>
        <taxon>Ixodida</taxon>
        <taxon>Ixodoidea</taxon>
        <taxon>Ixodidae</taxon>
        <taxon>Amblyomminae</taxon>
        <taxon>Amblyomma</taxon>
    </lineage>
</organism>
<dbReference type="InterPro" id="IPR051085">
    <property type="entry name" value="MB_O-acyltransferase"/>
</dbReference>
<dbReference type="PANTHER" id="PTHR13285">
    <property type="entry name" value="ACYLTRANSFERASE"/>
    <property type="match status" value="1"/>
</dbReference>
<keyword evidence="3 6" id="KW-1133">Transmembrane helix</keyword>
<accession>A0AAQ4DB97</accession>
<dbReference type="GO" id="GO:0005783">
    <property type="term" value="C:endoplasmic reticulum"/>
    <property type="evidence" value="ECO:0007669"/>
    <property type="project" value="TreeGrafter"/>
</dbReference>
<dbReference type="PANTHER" id="PTHR13285:SF18">
    <property type="entry name" value="PROTEIN-CYSTEINE N-PALMITOYLTRANSFERASE RASP"/>
    <property type="match status" value="1"/>
</dbReference>
<evidence type="ECO:0000256" key="1">
    <source>
        <dbReference type="ARBA" id="ARBA00004141"/>
    </source>
</evidence>
<evidence type="ECO:0000256" key="3">
    <source>
        <dbReference type="ARBA" id="ARBA00022989"/>
    </source>
</evidence>
<comment type="subcellular location">
    <subcellularLocation>
        <location evidence="1">Membrane</location>
        <topology evidence="1">Multi-pass membrane protein</topology>
    </subcellularLocation>
</comment>
<dbReference type="AlphaFoldDB" id="A0AAQ4DB97"/>
<dbReference type="EMBL" id="JARKHS020032659">
    <property type="protein sequence ID" value="KAK8759737.1"/>
    <property type="molecule type" value="Genomic_DNA"/>
</dbReference>
<evidence type="ECO:0000256" key="5">
    <source>
        <dbReference type="ARBA" id="ARBA00038268"/>
    </source>
</evidence>
<dbReference type="GO" id="GO:0016020">
    <property type="term" value="C:membrane"/>
    <property type="evidence" value="ECO:0007669"/>
    <property type="project" value="UniProtKB-SubCell"/>
</dbReference>
<dbReference type="GO" id="GO:0016409">
    <property type="term" value="F:palmitoyltransferase activity"/>
    <property type="evidence" value="ECO:0007669"/>
    <property type="project" value="TreeGrafter"/>
</dbReference>
<feature type="transmembrane region" description="Helical" evidence="6">
    <location>
        <begin position="146"/>
        <end position="167"/>
    </location>
</feature>
<comment type="similarity">
    <text evidence="5">Belongs to the membrane-bound acyltransferase family. HHAT subfamily.</text>
</comment>
<keyword evidence="4 6" id="KW-0472">Membrane</keyword>
<feature type="transmembrane region" description="Helical" evidence="6">
    <location>
        <begin position="455"/>
        <end position="477"/>
    </location>
</feature>
<sequence>MAVEQSSTSIDKEDHSSKQRCCTRVFHWLMWIALLSYALGRFVTGEVSTSLPKQLPYMFSVDVRRSPYGVDRKWDLSDEEWREGRLFMVKAWPWLVLHSVVGRLLGHAAPSLVPHYHAAYSLLFVSLELGLSSAAFFVVEHAVFFALAWLGLPVLSYLVAFLMVSHFDLFGYDLFTIVLESHGHSSYFVTVVAFYWTVLRCLSFCMDFNSRSKDNKMAANRRGRQRLPSYWKTLSYAVYLPPLFLGPVQNYDDFLSSAEKPRPAFTLREFVTCVAGLLRTAVHFLLMDLMCHYFYSSALKKAPHLIARLDLTSLVGYGLALNMLFFMKYRIQYGLSGGVARIEGHQLPAPPKCIFRSHLCSHFWRYFDHGLHLWIKKYIYLPIVGSKRKTHRKLLAVAVAFASVWVWHGMTSAVTFWASLSFLGIAVELVLAQIRRLDCCKTFESKHIDPGQRRFIKAVLGSPHYLLTIFACMFYLADMEITTMLFNRVILGFPLPLVPVLVALYFGAHVSQDAMDCEASGAAKEATAGRTLPLFNQEAAEHSTFQPLEVL</sequence>
<keyword evidence="2 6" id="KW-0812">Transmembrane</keyword>